<accession>A0A8H3CQ38</accession>
<dbReference type="AlphaFoldDB" id="A0A8H3CQ38"/>
<dbReference type="GO" id="GO:0005524">
    <property type="term" value="F:ATP binding"/>
    <property type="evidence" value="ECO:0007669"/>
    <property type="project" value="UniProtKB-KW"/>
</dbReference>
<protein>
    <recommendedName>
        <fullName evidence="8">Protein kinase domain-containing protein</fullName>
    </recommendedName>
</protein>
<comment type="caution">
    <text evidence="6">The sequence shown here is derived from an EMBL/GenBank/DDBJ whole genome shotgun (WGS) entry which is preliminary data.</text>
</comment>
<gene>
    <name evidence="6" type="ORF">RDB_LOCUS102115</name>
</gene>
<keyword evidence="4" id="KW-0418">Kinase</keyword>
<keyword evidence="1" id="KW-0723">Serine/threonine-protein kinase</keyword>
<dbReference type="EMBL" id="CAJMXA010003169">
    <property type="protein sequence ID" value="CAE6491969.1"/>
    <property type="molecule type" value="Genomic_DNA"/>
</dbReference>
<reference evidence="6" key="1">
    <citation type="submission" date="2021-01" db="EMBL/GenBank/DDBJ databases">
        <authorList>
            <person name="Kaushik A."/>
        </authorList>
    </citation>
    <scope>NUCLEOTIDE SEQUENCE</scope>
    <source>
        <strain evidence="6">AG6-10EEA</strain>
    </source>
</reference>
<evidence type="ECO:0000256" key="3">
    <source>
        <dbReference type="ARBA" id="ARBA00022741"/>
    </source>
</evidence>
<keyword evidence="3" id="KW-0547">Nucleotide-binding</keyword>
<dbReference type="PANTHER" id="PTHR45646">
    <property type="entry name" value="SERINE/THREONINE-PROTEIN KINASE DOA-RELATED"/>
    <property type="match status" value="1"/>
</dbReference>
<organism evidence="6 7">
    <name type="scientific">Rhizoctonia solani</name>
    <dbReference type="NCBI Taxonomy" id="456999"/>
    <lineage>
        <taxon>Eukaryota</taxon>
        <taxon>Fungi</taxon>
        <taxon>Dikarya</taxon>
        <taxon>Basidiomycota</taxon>
        <taxon>Agaricomycotina</taxon>
        <taxon>Agaricomycetes</taxon>
        <taxon>Cantharellales</taxon>
        <taxon>Ceratobasidiaceae</taxon>
        <taxon>Rhizoctonia</taxon>
    </lineage>
</organism>
<evidence type="ECO:0000313" key="6">
    <source>
        <dbReference type="EMBL" id="CAE6491969.1"/>
    </source>
</evidence>
<dbReference type="GO" id="GO:0043484">
    <property type="term" value="P:regulation of RNA splicing"/>
    <property type="evidence" value="ECO:0007669"/>
    <property type="project" value="TreeGrafter"/>
</dbReference>
<dbReference type="GO" id="GO:0005634">
    <property type="term" value="C:nucleus"/>
    <property type="evidence" value="ECO:0007669"/>
    <property type="project" value="TreeGrafter"/>
</dbReference>
<evidence type="ECO:0000313" key="7">
    <source>
        <dbReference type="Proteomes" id="UP000663853"/>
    </source>
</evidence>
<keyword evidence="2" id="KW-0808">Transferase</keyword>
<dbReference type="Proteomes" id="UP000663853">
    <property type="component" value="Unassembled WGS sequence"/>
</dbReference>
<evidence type="ECO:0000256" key="5">
    <source>
        <dbReference type="ARBA" id="ARBA00022840"/>
    </source>
</evidence>
<evidence type="ECO:0000256" key="2">
    <source>
        <dbReference type="ARBA" id="ARBA00022679"/>
    </source>
</evidence>
<evidence type="ECO:0000256" key="1">
    <source>
        <dbReference type="ARBA" id="ARBA00022527"/>
    </source>
</evidence>
<proteinExistence type="predicted"/>
<dbReference type="SUPFAM" id="SSF56112">
    <property type="entry name" value="Protein kinase-like (PK-like)"/>
    <property type="match status" value="1"/>
</dbReference>
<dbReference type="GO" id="GO:0004674">
    <property type="term" value="F:protein serine/threonine kinase activity"/>
    <property type="evidence" value="ECO:0007669"/>
    <property type="project" value="UniProtKB-KW"/>
</dbReference>
<evidence type="ECO:0008006" key="8">
    <source>
        <dbReference type="Google" id="ProtNLM"/>
    </source>
</evidence>
<keyword evidence="5" id="KW-0067">ATP-binding</keyword>
<dbReference type="InterPro" id="IPR011009">
    <property type="entry name" value="Kinase-like_dom_sf"/>
</dbReference>
<sequence>HSHGAYHFACLTQPRQLIRYQDGFNPGTTSIKQWHVCDASSICLRFFTTSTAHIDKERHYIIKYDDTRVIRSQYQVVRLLCQWAYGKVVEVLDMAHPLYSANGIHTRASNNHASNASHMAIKVTRAVPKCHDASKIENRVLKCLKQSDPQNTRYIFLASVSASRKFIPFNRNCIHYLGKSEHRNHICIVTQLLSQRLHDFPEENQSTPYPRRHSRFRPKLVRQRCLPAINTDLHPENILLVDSADDSCPCYLKWSIETYSLVYCYPPDRFWISHILRQMSLVCTRCVSVGPSPGMRSQLGVSLSQPALEEPVGRLLQR</sequence>
<dbReference type="Gene3D" id="3.30.200.20">
    <property type="entry name" value="Phosphorylase Kinase, domain 1"/>
    <property type="match status" value="1"/>
</dbReference>
<dbReference type="PANTHER" id="PTHR45646:SF11">
    <property type="entry name" value="SERINE_THREONINE-PROTEIN KINASE DOA"/>
    <property type="match status" value="1"/>
</dbReference>
<feature type="non-terminal residue" evidence="6">
    <location>
        <position position="1"/>
    </location>
</feature>
<dbReference type="Gene3D" id="1.10.510.10">
    <property type="entry name" value="Transferase(Phosphotransferase) domain 1"/>
    <property type="match status" value="1"/>
</dbReference>
<dbReference type="InterPro" id="IPR051175">
    <property type="entry name" value="CLK_kinases"/>
</dbReference>
<evidence type="ECO:0000256" key="4">
    <source>
        <dbReference type="ARBA" id="ARBA00022777"/>
    </source>
</evidence>
<name>A0A8H3CQ38_9AGAM</name>